<dbReference type="Gene3D" id="1.10.357.10">
    <property type="entry name" value="Tetracycline Repressor, domain 2"/>
    <property type="match status" value="1"/>
</dbReference>
<protein>
    <submittedName>
        <fullName evidence="6">Transcriptional regulator, AcrR family</fullName>
    </submittedName>
</protein>
<sequence length="209" mass="22309">MTRILLSEEAILRAALSLVDAEGLEALTMRRLAAELGVATMSLYGHVPTKDDLLLGVVNMVTAEIRLPDPATPPWEALRIVTREFRRVSLGHPNLVPLIVRQPPTGSAGLLTLESALDAVRRAGLDPAMTAKAYRLTASFAIGFVSLECGGFFKPVDVAAGETFAPIDVSAVPRVAEVGPYLADWDADEEFERGMDVLIGIVSGWAVGS</sequence>
<dbReference type="Pfam" id="PF02909">
    <property type="entry name" value="TetR_C_1"/>
    <property type="match status" value="1"/>
</dbReference>
<gene>
    <name evidence="6" type="ORF">AVDCRST_MAG10-986</name>
</gene>
<keyword evidence="3" id="KW-0804">Transcription</keyword>
<dbReference type="SUPFAM" id="SSF46689">
    <property type="entry name" value="Homeodomain-like"/>
    <property type="match status" value="1"/>
</dbReference>
<evidence type="ECO:0000256" key="4">
    <source>
        <dbReference type="PROSITE-ProRule" id="PRU00335"/>
    </source>
</evidence>
<keyword evidence="2 4" id="KW-0238">DNA-binding</keyword>
<dbReference type="GO" id="GO:0045892">
    <property type="term" value="P:negative regulation of DNA-templated transcription"/>
    <property type="evidence" value="ECO:0007669"/>
    <property type="project" value="InterPro"/>
</dbReference>
<feature type="domain" description="HTH tetR-type" evidence="5">
    <location>
        <begin position="5"/>
        <end position="65"/>
    </location>
</feature>
<dbReference type="PRINTS" id="PR00455">
    <property type="entry name" value="HTHTETR"/>
</dbReference>
<dbReference type="GO" id="GO:0000976">
    <property type="term" value="F:transcription cis-regulatory region binding"/>
    <property type="evidence" value="ECO:0007669"/>
    <property type="project" value="TreeGrafter"/>
</dbReference>
<name>A0A6J4HLM2_9ACTN</name>
<dbReference type="InterPro" id="IPR050109">
    <property type="entry name" value="HTH-type_TetR-like_transc_reg"/>
</dbReference>
<evidence type="ECO:0000256" key="1">
    <source>
        <dbReference type="ARBA" id="ARBA00023015"/>
    </source>
</evidence>
<evidence type="ECO:0000256" key="3">
    <source>
        <dbReference type="ARBA" id="ARBA00023163"/>
    </source>
</evidence>
<proteinExistence type="predicted"/>
<feature type="DNA-binding region" description="H-T-H motif" evidence="4">
    <location>
        <begin position="28"/>
        <end position="47"/>
    </location>
</feature>
<dbReference type="AlphaFoldDB" id="A0A6J4HLM2"/>
<dbReference type="PANTHER" id="PTHR30055:SF151">
    <property type="entry name" value="TRANSCRIPTIONAL REGULATORY PROTEIN"/>
    <property type="match status" value="1"/>
</dbReference>
<organism evidence="6">
    <name type="scientific">uncultured Acidimicrobiales bacterium</name>
    <dbReference type="NCBI Taxonomy" id="310071"/>
    <lineage>
        <taxon>Bacteria</taxon>
        <taxon>Bacillati</taxon>
        <taxon>Actinomycetota</taxon>
        <taxon>Acidimicrobiia</taxon>
        <taxon>Acidimicrobiales</taxon>
        <taxon>environmental samples</taxon>
    </lineage>
</organism>
<accession>A0A6J4HLM2</accession>
<dbReference type="PROSITE" id="PS50977">
    <property type="entry name" value="HTH_TETR_2"/>
    <property type="match status" value="1"/>
</dbReference>
<reference evidence="6" key="1">
    <citation type="submission" date="2020-02" db="EMBL/GenBank/DDBJ databases">
        <authorList>
            <person name="Meier V. D."/>
        </authorList>
    </citation>
    <scope>NUCLEOTIDE SEQUENCE</scope>
    <source>
        <strain evidence="6">AVDCRST_MAG10</strain>
    </source>
</reference>
<keyword evidence="1" id="KW-0805">Transcription regulation</keyword>
<dbReference type="PANTHER" id="PTHR30055">
    <property type="entry name" value="HTH-TYPE TRANSCRIPTIONAL REGULATOR RUTR"/>
    <property type="match status" value="1"/>
</dbReference>
<evidence type="ECO:0000259" key="5">
    <source>
        <dbReference type="PROSITE" id="PS50977"/>
    </source>
</evidence>
<evidence type="ECO:0000313" key="6">
    <source>
        <dbReference type="EMBL" id="CAA9227280.1"/>
    </source>
</evidence>
<dbReference type="InterPro" id="IPR036271">
    <property type="entry name" value="Tet_transcr_reg_TetR-rel_C_sf"/>
</dbReference>
<dbReference type="SUPFAM" id="SSF48498">
    <property type="entry name" value="Tetracyclin repressor-like, C-terminal domain"/>
    <property type="match status" value="1"/>
</dbReference>
<evidence type="ECO:0000256" key="2">
    <source>
        <dbReference type="ARBA" id="ARBA00023125"/>
    </source>
</evidence>
<dbReference type="EMBL" id="CADCTB010000065">
    <property type="protein sequence ID" value="CAA9227280.1"/>
    <property type="molecule type" value="Genomic_DNA"/>
</dbReference>
<dbReference type="InterPro" id="IPR001647">
    <property type="entry name" value="HTH_TetR"/>
</dbReference>
<dbReference type="InterPro" id="IPR009057">
    <property type="entry name" value="Homeodomain-like_sf"/>
</dbReference>
<dbReference type="InterPro" id="IPR004111">
    <property type="entry name" value="Repressor_TetR_C"/>
</dbReference>
<dbReference type="GO" id="GO:0003700">
    <property type="term" value="F:DNA-binding transcription factor activity"/>
    <property type="evidence" value="ECO:0007669"/>
    <property type="project" value="TreeGrafter"/>
</dbReference>
<dbReference type="Pfam" id="PF00440">
    <property type="entry name" value="TetR_N"/>
    <property type="match status" value="1"/>
</dbReference>